<feature type="compositionally biased region" description="Polar residues" evidence="4">
    <location>
        <begin position="1"/>
        <end position="14"/>
    </location>
</feature>
<feature type="domain" description="DNA replication checkpoint mediator MRC1" evidence="5">
    <location>
        <begin position="955"/>
        <end position="1095"/>
    </location>
</feature>
<feature type="compositionally biased region" description="Low complexity" evidence="4">
    <location>
        <begin position="1241"/>
        <end position="1259"/>
    </location>
</feature>
<feature type="compositionally biased region" description="Polar residues" evidence="4">
    <location>
        <begin position="57"/>
        <end position="67"/>
    </location>
</feature>
<feature type="compositionally biased region" description="Polar residues" evidence="4">
    <location>
        <begin position="157"/>
        <end position="170"/>
    </location>
</feature>
<feature type="compositionally biased region" description="Acidic residues" evidence="4">
    <location>
        <begin position="1197"/>
        <end position="1211"/>
    </location>
</feature>
<keyword evidence="3" id="KW-0539">Nucleus</keyword>
<accession>A0AA38S1F0</accession>
<feature type="region of interest" description="Disordered" evidence="4">
    <location>
        <begin position="523"/>
        <end position="548"/>
    </location>
</feature>
<feature type="compositionally biased region" description="Acidic residues" evidence="4">
    <location>
        <begin position="964"/>
        <end position="974"/>
    </location>
</feature>
<gene>
    <name evidence="6" type="ORF">NKR19_g1102</name>
</gene>
<feature type="region of interest" description="Disordered" evidence="4">
    <location>
        <begin position="204"/>
        <end position="282"/>
    </location>
</feature>
<evidence type="ECO:0000256" key="3">
    <source>
        <dbReference type="ARBA" id="ARBA00023242"/>
    </source>
</evidence>
<feature type="compositionally biased region" description="Low complexity" evidence="4">
    <location>
        <begin position="15"/>
        <end position="34"/>
    </location>
</feature>
<dbReference type="PANTHER" id="PTHR14396">
    <property type="entry name" value="CLASPIN"/>
    <property type="match status" value="1"/>
</dbReference>
<evidence type="ECO:0000256" key="2">
    <source>
        <dbReference type="ARBA" id="ARBA00022553"/>
    </source>
</evidence>
<dbReference type="GO" id="GO:0010997">
    <property type="term" value="F:anaphase-promoting complex binding"/>
    <property type="evidence" value="ECO:0007669"/>
    <property type="project" value="TreeGrafter"/>
</dbReference>
<feature type="region of interest" description="Disordered" evidence="4">
    <location>
        <begin position="754"/>
        <end position="786"/>
    </location>
</feature>
<feature type="compositionally biased region" description="Basic and acidic residues" evidence="4">
    <location>
        <begin position="398"/>
        <end position="407"/>
    </location>
</feature>
<dbReference type="Proteomes" id="UP001174691">
    <property type="component" value="Unassembled WGS sequence"/>
</dbReference>
<feature type="compositionally biased region" description="Basic residues" evidence="4">
    <location>
        <begin position="114"/>
        <end position="124"/>
    </location>
</feature>
<organism evidence="6 7">
    <name type="scientific">Coniochaeta hoffmannii</name>
    <dbReference type="NCBI Taxonomy" id="91930"/>
    <lineage>
        <taxon>Eukaryota</taxon>
        <taxon>Fungi</taxon>
        <taxon>Dikarya</taxon>
        <taxon>Ascomycota</taxon>
        <taxon>Pezizomycotina</taxon>
        <taxon>Sordariomycetes</taxon>
        <taxon>Sordariomycetidae</taxon>
        <taxon>Coniochaetales</taxon>
        <taxon>Coniochaetaceae</taxon>
        <taxon>Coniochaeta</taxon>
    </lineage>
</organism>
<sequence length="1371" mass="149709">MATSRSPSPTGSTVSPAASPTSRRPSSTSSAAASSEDEAVILRPRGKLAARMLEEANSPQRSPTKTSNDARERVRKMLGLAPEPEQSEDPDDTSNKNAREEAADDDEDEIIAPRARKLQQRRQRSSIPQPDEAAPEVTQTPSPRVARPASRSPGLFVSSSIHPQSPSTHSQAHDTDSDLDLPALKNPGRFKEILARKRQERLAREAEEERKRAARMAIQQSEADLMIDSGDDSNVTDDEGGRTLTQKSRPSRKASKKALEEMSRETQRITRSLQLAHEARTKKKITKASLFERFNFKPQGGGVDSPKLDSSSRPVSPVSAHHTDAEMKNVDTPPSSPPAPVKPVDDGKIAAPQANVDSMVPGDDEYEFPTLEETFEVAERAKILGKGKSNATEADLEEQAKEERERAVQLPKGRRNVRVKLPAIHSNVVSLGSDDEIDIQQPSRGKTKIDAILSRGPINKAKETRPMYMLRRLANLDDPDKKGSAPTGVGKRATKPSMTAAELQLSLVQRARAQAKLERDRRLELLKSKGIHIPTEEEREKERAEVDDIVARAREEAEEIMLREREAAKKDRKERKEAGEADPLAWDDSDASDDDYEEEKEEETQEIELSGSEEEDEEMEVEDEEETGSKKEGLIDDAAESGANSEDAGEDDTEQLGDDNDDDDAAVLPRQASRRPKKQVVILSDDEESDHHVEATPRPKMSLPKSPSAPKTASPKIPTSVLRSATKNFIPGLPVAGPAGLGLTQIFAGTMDDSQAGPFGASPSQMMPSFDNFPDSQFSQTAREESAGDMIIDSQQPTQRATQTQAVEAQEGVHLHFTQSQAHGFDSLLQQTDGTQQTELLEPTQDAGFQDYTPLKQRFVEPPASTIDTVVLGESQRNELQSDSPLVQRAGKLRRRADVLAAARAAESDEEEEVSVMEGVEYDEFGFGTTSAFAVMRDAAAREKKLKEKAAFDKKKSKAREMVDEQADESEDEYAGLGGVDGEDSDDESTASVKEMVDDETKLSEADKAKLKAFYADRERASDEKQVEKLFKDITTGMLRRKRGAGDYDLSDSDDGGEAKRRMKRRQFAKMQKALFADERVSKVAENPRTQAFLRTIEDRGSDDEMDFLFAPPPPPTQPVPESQGEESSDAVPDSQPQIQPSQHRAPAAQRRTRDGRKPTTIGDIRASLSNLLEEPATDSSTIPATDLESSDHSADEADAEEEDEEGATETDGDKENRNPRRSSSGRGAAVVVDRISLKRNSSSNISTDSSTSSSRSSLSARLAFATPTISAGGGAFRVPALLRRATTNSLLSTGGSSGAAAATAAAGGFGEEAKIRRNAGKRSGINYFARENERRAAVAESEKRREARKWKGAEGRGKAVGSLFSGGRFE</sequence>
<feature type="region of interest" description="Disordered" evidence="4">
    <location>
        <begin position="954"/>
        <end position="1001"/>
    </location>
</feature>
<keyword evidence="7" id="KW-1185">Reference proteome</keyword>
<feature type="compositionally biased region" description="Basic and acidic residues" evidence="4">
    <location>
        <begin position="564"/>
        <end position="579"/>
    </location>
</feature>
<feature type="compositionally biased region" description="Basic and acidic residues" evidence="4">
    <location>
        <begin position="1340"/>
        <end position="1358"/>
    </location>
</feature>
<dbReference type="InterPro" id="IPR018564">
    <property type="entry name" value="Repl_chkpnt_MRC1_dom"/>
</dbReference>
<evidence type="ECO:0000313" key="7">
    <source>
        <dbReference type="Proteomes" id="UP001174691"/>
    </source>
</evidence>
<evidence type="ECO:0000256" key="4">
    <source>
        <dbReference type="SAM" id="MobiDB-lite"/>
    </source>
</evidence>
<dbReference type="GO" id="GO:0007095">
    <property type="term" value="P:mitotic G2 DNA damage checkpoint signaling"/>
    <property type="evidence" value="ECO:0007669"/>
    <property type="project" value="TreeGrafter"/>
</dbReference>
<feature type="compositionally biased region" description="Basic and acidic residues" evidence="4">
    <location>
        <begin position="257"/>
        <end position="268"/>
    </location>
</feature>
<feature type="compositionally biased region" description="Basic and acidic residues" evidence="4">
    <location>
        <begin position="954"/>
        <end position="963"/>
    </location>
</feature>
<evidence type="ECO:0000259" key="5">
    <source>
        <dbReference type="Pfam" id="PF09444"/>
    </source>
</evidence>
<dbReference type="EMBL" id="JANBVN010000010">
    <property type="protein sequence ID" value="KAJ9164678.1"/>
    <property type="molecule type" value="Genomic_DNA"/>
</dbReference>
<feature type="compositionally biased region" description="Low complexity" evidence="4">
    <location>
        <begin position="1222"/>
        <end position="1233"/>
    </location>
</feature>
<comment type="caution">
    <text evidence="6">The sequence shown here is derived from an EMBL/GenBank/DDBJ whole genome shotgun (WGS) entry which is preliminary data.</text>
</comment>
<keyword evidence="2" id="KW-0597">Phosphoprotein</keyword>
<feature type="compositionally biased region" description="Acidic residues" evidence="4">
    <location>
        <begin position="585"/>
        <end position="626"/>
    </location>
</feature>
<feature type="compositionally biased region" description="Low complexity" evidence="4">
    <location>
        <begin position="704"/>
        <end position="718"/>
    </location>
</feature>
<feature type="compositionally biased region" description="Acidic residues" evidence="4">
    <location>
        <begin position="229"/>
        <end position="238"/>
    </location>
</feature>
<feature type="compositionally biased region" description="Acidic residues" evidence="4">
    <location>
        <begin position="647"/>
        <end position="665"/>
    </location>
</feature>
<feature type="region of interest" description="Disordered" evidence="4">
    <location>
        <begin position="564"/>
        <end position="719"/>
    </location>
</feature>
<proteinExistence type="predicted"/>
<feature type="region of interest" description="Disordered" evidence="4">
    <location>
        <begin position="473"/>
        <end position="497"/>
    </location>
</feature>
<feature type="region of interest" description="Disordered" evidence="4">
    <location>
        <begin position="294"/>
        <end position="347"/>
    </location>
</feature>
<dbReference type="GO" id="GO:0005634">
    <property type="term" value="C:nucleus"/>
    <property type="evidence" value="ECO:0007669"/>
    <property type="project" value="UniProtKB-SubCell"/>
</dbReference>
<evidence type="ECO:0000256" key="1">
    <source>
        <dbReference type="ARBA" id="ARBA00004123"/>
    </source>
</evidence>
<feature type="region of interest" description="Disordered" evidence="4">
    <location>
        <begin position="387"/>
        <end position="411"/>
    </location>
</feature>
<dbReference type="Pfam" id="PF09444">
    <property type="entry name" value="MRC1"/>
    <property type="match status" value="1"/>
</dbReference>
<dbReference type="PANTHER" id="PTHR14396:SF10">
    <property type="entry name" value="CLASPIN"/>
    <property type="match status" value="1"/>
</dbReference>
<feature type="compositionally biased region" description="Basic and acidic residues" evidence="4">
    <location>
        <begin position="474"/>
        <end position="483"/>
    </location>
</feature>
<feature type="region of interest" description="Disordered" evidence="4">
    <location>
        <begin position="1088"/>
        <end position="1259"/>
    </location>
</feature>
<feature type="compositionally biased region" description="Basic and acidic residues" evidence="4">
    <location>
        <begin position="534"/>
        <end position="548"/>
    </location>
</feature>
<feature type="region of interest" description="Disordered" evidence="4">
    <location>
        <begin position="1041"/>
        <end position="1068"/>
    </location>
</feature>
<reference evidence="6" key="1">
    <citation type="submission" date="2022-07" db="EMBL/GenBank/DDBJ databases">
        <title>Fungi with potential for degradation of polypropylene.</title>
        <authorList>
            <person name="Gostincar C."/>
        </authorList>
    </citation>
    <scope>NUCLEOTIDE SEQUENCE</scope>
    <source>
        <strain evidence="6">EXF-13287</strain>
    </source>
</reference>
<feature type="region of interest" description="Disordered" evidence="4">
    <location>
        <begin position="1"/>
        <end position="190"/>
    </location>
</feature>
<name>A0AA38S1F0_9PEZI</name>
<dbReference type="GO" id="GO:0033314">
    <property type="term" value="P:mitotic DNA replication checkpoint signaling"/>
    <property type="evidence" value="ECO:0007669"/>
    <property type="project" value="TreeGrafter"/>
</dbReference>
<feature type="region of interest" description="Disordered" evidence="4">
    <location>
        <begin position="1340"/>
        <end position="1371"/>
    </location>
</feature>
<dbReference type="InterPro" id="IPR024146">
    <property type="entry name" value="Claspin"/>
</dbReference>
<protein>
    <submittedName>
        <fullName evidence="6">Mediator of replication checkpoint protein 1</fullName>
    </submittedName>
</protein>
<evidence type="ECO:0000313" key="6">
    <source>
        <dbReference type="EMBL" id="KAJ9164678.1"/>
    </source>
</evidence>
<comment type="subcellular location">
    <subcellularLocation>
        <location evidence="1">Nucleus</location>
    </subcellularLocation>
</comment>